<dbReference type="Gene3D" id="2.60.40.790">
    <property type="match status" value="1"/>
</dbReference>
<evidence type="ECO:0000256" key="3">
    <source>
        <dbReference type="RuleBase" id="RU003616"/>
    </source>
</evidence>
<evidence type="ECO:0000313" key="6">
    <source>
        <dbReference type="Proteomes" id="UP001141806"/>
    </source>
</evidence>
<keyword evidence="6" id="KW-1185">Reference proteome</keyword>
<accession>A0A9Q0GNX6</accession>
<dbReference type="FunFam" id="2.60.40.790:FF:000059">
    <property type="entry name" value="26.5 kDa heat shock protein, mitochondrial"/>
    <property type="match status" value="1"/>
</dbReference>
<keyword evidence="1" id="KW-0346">Stress response</keyword>
<dbReference type="AlphaFoldDB" id="A0A9Q0GNX6"/>
<dbReference type="PANTHER" id="PTHR46733:SF4">
    <property type="entry name" value="HEAT SHOCK PROTEIN 21, CHLOROPLASTIC"/>
    <property type="match status" value="1"/>
</dbReference>
<dbReference type="EMBL" id="JAMYWD010000012">
    <property type="protein sequence ID" value="KAJ4950895.1"/>
    <property type="molecule type" value="Genomic_DNA"/>
</dbReference>
<dbReference type="CDD" id="cd06464">
    <property type="entry name" value="ACD_sHsps-like"/>
    <property type="match status" value="1"/>
</dbReference>
<protein>
    <recommendedName>
        <fullName evidence="4">SHSP domain-containing protein</fullName>
    </recommendedName>
</protein>
<dbReference type="InterPro" id="IPR002068">
    <property type="entry name" value="A-crystallin/Hsp20_dom"/>
</dbReference>
<evidence type="ECO:0000259" key="4">
    <source>
        <dbReference type="PROSITE" id="PS01031"/>
    </source>
</evidence>
<dbReference type="SUPFAM" id="SSF49764">
    <property type="entry name" value="HSP20-like chaperones"/>
    <property type="match status" value="1"/>
</dbReference>
<evidence type="ECO:0000256" key="2">
    <source>
        <dbReference type="PROSITE-ProRule" id="PRU00285"/>
    </source>
</evidence>
<reference evidence="5" key="1">
    <citation type="journal article" date="2023" name="Plant J.">
        <title>The genome of the king protea, Protea cynaroides.</title>
        <authorList>
            <person name="Chang J."/>
            <person name="Duong T.A."/>
            <person name="Schoeman C."/>
            <person name="Ma X."/>
            <person name="Roodt D."/>
            <person name="Barker N."/>
            <person name="Li Z."/>
            <person name="Van de Peer Y."/>
            <person name="Mizrachi E."/>
        </authorList>
    </citation>
    <scope>NUCLEOTIDE SEQUENCE</scope>
    <source>
        <tissue evidence="5">Young leaves</tissue>
    </source>
</reference>
<comment type="similarity">
    <text evidence="2 3">Belongs to the small heat shock protein (HSP20) family.</text>
</comment>
<dbReference type="Pfam" id="PF00011">
    <property type="entry name" value="HSP20"/>
    <property type="match status" value="1"/>
</dbReference>
<dbReference type="InterPro" id="IPR008978">
    <property type="entry name" value="HSP20-like_chaperone"/>
</dbReference>
<organism evidence="5 6">
    <name type="scientific">Protea cynaroides</name>
    <dbReference type="NCBI Taxonomy" id="273540"/>
    <lineage>
        <taxon>Eukaryota</taxon>
        <taxon>Viridiplantae</taxon>
        <taxon>Streptophyta</taxon>
        <taxon>Embryophyta</taxon>
        <taxon>Tracheophyta</taxon>
        <taxon>Spermatophyta</taxon>
        <taxon>Magnoliopsida</taxon>
        <taxon>Proteales</taxon>
        <taxon>Proteaceae</taxon>
        <taxon>Protea</taxon>
    </lineage>
</organism>
<sequence>MAACMAAFNPVCAPTFLSSRTSKKVSVTPCSAFFPSSSGKTSRVSLVRAQATGENQESAVEVHQGDQKKGTAVERRPRRAATAISPFGLLDPLSPMRTMRQMLETVDQLFEDAMMTFPGSSYSTNGDVQVRAPWDIKDEEEEVKIRIDMPGLSKDDVKVFVEDDILVIKGEHKTEEGSGGDQGDDSWAGRSLSSYYTRLSLPDNCDKEKIKAELKNGVLFISIPKIKVDRKVIDVQIQ</sequence>
<name>A0A9Q0GNX6_9MAGN</name>
<gene>
    <name evidence="5" type="ORF">NE237_027727</name>
</gene>
<dbReference type="PROSITE" id="PS01031">
    <property type="entry name" value="SHSP"/>
    <property type="match status" value="1"/>
</dbReference>
<feature type="domain" description="SHSP" evidence="4">
    <location>
        <begin position="125"/>
        <end position="238"/>
    </location>
</feature>
<proteinExistence type="inferred from homology"/>
<dbReference type="Proteomes" id="UP001141806">
    <property type="component" value="Unassembled WGS sequence"/>
</dbReference>
<dbReference type="InterPro" id="IPR044587">
    <property type="entry name" value="HSP21-like"/>
</dbReference>
<dbReference type="GO" id="GO:0009408">
    <property type="term" value="P:response to heat"/>
    <property type="evidence" value="ECO:0007669"/>
    <property type="project" value="InterPro"/>
</dbReference>
<dbReference type="OrthoDB" id="1431247at2759"/>
<evidence type="ECO:0000313" key="5">
    <source>
        <dbReference type="EMBL" id="KAJ4950895.1"/>
    </source>
</evidence>
<dbReference type="PANTHER" id="PTHR46733">
    <property type="entry name" value="26.5 KDA HEAT SHOCK PROTEIN, MITOCHONDRIAL"/>
    <property type="match status" value="1"/>
</dbReference>
<comment type="caution">
    <text evidence="5">The sequence shown here is derived from an EMBL/GenBank/DDBJ whole genome shotgun (WGS) entry which is preliminary data.</text>
</comment>
<evidence type="ECO:0000256" key="1">
    <source>
        <dbReference type="ARBA" id="ARBA00023016"/>
    </source>
</evidence>